<evidence type="ECO:0000313" key="1">
    <source>
        <dbReference type="EnsemblMetazoa" id="PPA40914.1"/>
    </source>
</evidence>
<proteinExistence type="predicted"/>
<accession>A0A2A6CQL9</accession>
<evidence type="ECO:0000313" key="2">
    <source>
        <dbReference type="Proteomes" id="UP000005239"/>
    </source>
</evidence>
<dbReference type="AlphaFoldDB" id="A0A2A6CQL9"/>
<reference evidence="2" key="1">
    <citation type="journal article" date="2008" name="Nat. Genet.">
        <title>The Pristionchus pacificus genome provides a unique perspective on nematode lifestyle and parasitism.</title>
        <authorList>
            <person name="Dieterich C."/>
            <person name="Clifton S.W."/>
            <person name="Schuster L.N."/>
            <person name="Chinwalla A."/>
            <person name="Delehaunty K."/>
            <person name="Dinkelacker I."/>
            <person name="Fulton L."/>
            <person name="Fulton R."/>
            <person name="Godfrey J."/>
            <person name="Minx P."/>
            <person name="Mitreva M."/>
            <person name="Roeseler W."/>
            <person name="Tian H."/>
            <person name="Witte H."/>
            <person name="Yang S.P."/>
            <person name="Wilson R.K."/>
            <person name="Sommer R.J."/>
        </authorList>
    </citation>
    <scope>NUCLEOTIDE SEQUENCE [LARGE SCALE GENOMIC DNA]</scope>
    <source>
        <strain evidence="2">PS312</strain>
    </source>
</reference>
<accession>A0A8R1UUV6</accession>
<reference evidence="1" key="2">
    <citation type="submission" date="2022-06" db="UniProtKB">
        <authorList>
            <consortium name="EnsemblMetazoa"/>
        </authorList>
    </citation>
    <scope>IDENTIFICATION</scope>
    <source>
        <strain evidence="1">PS312</strain>
    </source>
</reference>
<dbReference type="Proteomes" id="UP000005239">
    <property type="component" value="Unassembled WGS sequence"/>
</dbReference>
<name>A0A2A6CQL9_PRIPA</name>
<keyword evidence="2" id="KW-1185">Reference proteome</keyword>
<dbReference type="OrthoDB" id="10251424at2759"/>
<dbReference type="EnsemblMetazoa" id="PPA40914.1">
    <property type="protein sequence ID" value="PPA40914.1"/>
    <property type="gene ID" value="WBGene00279283"/>
</dbReference>
<gene>
    <name evidence="1" type="primary">WBGene00279283</name>
</gene>
<protein>
    <submittedName>
        <fullName evidence="1">Uncharacterized protein</fullName>
    </submittedName>
</protein>
<sequence length="221" mass="24585">TAVPRAYPVMFWIHGGAFEIGGANDVAFWALIKMGYVSEGRSSFKIGSRASGLVFFPYHSRNGWRKSPAPLVPDRTADGSPTVGRIRILACAGVFCVLESSKLENPSLSERYEPEGPNILGGHTHHTATSPAWMGIPILLSRWLRRGELVETALHQREWRGNRSRRLTDMGIILKANMQKQKHNIAKANIRDQRSTFREPFAISSRTASSLSPCSIDWDPS</sequence>
<organism evidence="1 2">
    <name type="scientific">Pristionchus pacificus</name>
    <name type="common">Parasitic nematode worm</name>
    <dbReference type="NCBI Taxonomy" id="54126"/>
    <lineage>
        <taxon>Eukaryota</taxon>
        <taxon>Metazoa</taxon>
        <taxon>Ecdysozoa</taxon>
        <taxon>Nematoda</taxon>
        <taxon>Chromadorea</taxon>
        <taxon>Rhabditida</taxon>
        <taxon>Rhabditina</taxon>
        <taxon>Diplogasteromorpha</taxon>
        <taxon>Diplogasteroidea</taxon>
        <taxon>Neodiplogasteridae</taxon>
        <taxon>Pristionchus</taxon>
    </lineage>
</organism>